<evidence type="ECO:0000313" key="2">
    <source>
        <dbReference type="EMBL" id="CEN33170.1"/>
    </source>
</evidence>
<keyword evidence="1" id="KW-1133">Transmembrane helix</keyword>
<dbReference type="Proteomes" id="UP000038055">
    <property type="component" value="Unassembled WGS sequence"/>
</dbReference>
<dbReference type="AlphaFoldDB" id="A0A0B7H1D2"/>
<evidence type="ECO:0000256" key="1">
    <source>
        <dbReference type="SAM" id="Phobius"/>
    </source>
</evidence>
<keyword evidence="1" id="KW-0472">Membrane</keyword>
<keyword evidence="1" id="KW-0812">Transmembrane</keyword>
<reference evidence="3" key="1">
    <citation type="submission" date="2015-01" db="EMBL/GenBank/DDBJ databases">
        <authorList>
            <person name="MANFREDI Pablo"/>
        </authorList>
    </citation>
    <scope>NUCLEOTIDE SEQUENCE [LARGE SCALE GENOMIC DNA]</scope>
    <source>
        <strain evidence="3">Ccyn2B</strain>
    </source>
</reference>
<proteinExistence type="predicted"/>
<accession>A0A0B7H1D2</accession>
<feature type="transmembrane region" description="Helical" evidence="1">
    <location>
        <begin position="6"/>
        <end position="29"/>
    </location>
</feature>
<dbReference type="STRING" id="28189.CCYN74_330031"/>
<sequence length="74" mass="8898">MLKVDFFYFISVFSIPFALVVDFYVFMILNKILSVYFYLSKRFFLNVNSVFDATQNYFYGDKLIKKTIFVLLKC</sequence>
<dbReference type="EMBL" id="CDOD01000006">
    <property type="protein sequence ID" value="CEN33170.1"/>
    <property type="molecule type" value="Genomic_DNA"/>
</dbReference>
<gene>
    <name evidence="2" type="ORF">CCYN2B_140083</name>
</gene>
<protein>
    <submittedName>
        <fullName evidence="2">Uncharacterized protein</fullName>
    </submittedName>
</protein>
<evidence type="ECO:0000313" key="3">
    <source>
        <dbReference type="Proteomes" id="UP000038055"/>
    </source>
</evidence>
<organism evidence="2 3">
    <name type="scientific">Capnocytophaga cynodegmi</name>
    <dbReference type="NCBI Taxonomy" id="28189"/>
    <lineage>
        <taxon>Bacteria</taxon>
        <taxon>Pseudomonadati</taxon>
        <taxon>Bacteroidota</taxon>
        <taxon>Flavobacteriia</taxon>
        <taxon>Flavobacteriales</taxon>
        <taxon>Flavobacteriaceae</taxon>
        <taxon>Capnocytophaga</taxon>
    </lineage>
</organism>
<keyword evidence="3" id="KW-1185">Reference proteome</keyword>
<name>A0A0B7H1D2_9FLAO</name>